<name>A0A399S6W9_9BACT</name>
<accession>A0A399S6W9</accession>
<evidence type="ECO:0000313" key="2">
    <source>
        <dbReference type="Proteomes" id="UP000266005"/>
    </source>
</evidence>
<dbReference type="OrthoDB" id="8897581at2"/>
<evidence type="ECO:0000313" key="1">
    <source>
        <dbReference type="EMBL" id="RIJ37557.1"/>
    </source>
</evidence>
<dbReference type="AlphaFoldDB" id="A0A399S6W9"/>
<dbReference type="EMBL" id="QWGE01000003">
    <property type="protein sequence ID" value="RIJ37557.1"/>
    <property type="molecule type" value="Genomic_DNA"/>
</dbReference>
<reference evidence="2" key="1">
    <citation type="submission" date="2018-08" db="EMBL/GenBank/DDBJ databases">
        <title>Mucilaginibacter sp. MYSH2.</title>
        <authorList>
            <person name="Seo T."/>
        </authorList>
    </citation>
    <scope>NUCLEOTIDE SEQUENCE [LARGE SCALE GENOMIC DNA]</scope>
    <source>
        <strain evidence="2">KIRAN</strain>
    </source>
</reference>
<dbReference type="RefSeq" id="WP_119432214.1">
    <property type="nucleotide sequence ID" value="NZ_QWGE01000003.1"/>
</dbReference>
<dbReference type="Proteomes" id="UP000266005">
    <property type="component" value="Unassembled WGS sequence"/>
</dbReference>
<sequence>MKSIILFGNGFNKLLANLVNNYPTEKIPKALGTDLKTISNNINDIAGLWERFKYAFPKIKQSHPYLCDEQILCLLNDLANEELFKEVIPTDKIEELTGKVNIARKNSLKEVATDFKRFENISGNKVIRRLFPHFGVGFENMLNNNEVEEAFICTTNYDGILDTLLTGPIKNNGTSFIYPDCFGLSNIEGHLKLNESRLKIVKRCMVHLHGSYKFTKYKNNTYKITGDIFNEEPVLIFNNPFLKEQEILNDQVLSAYYKTLTERLKSYDRLVIIGNSFRYEPHIKELISKHFDRSRTELVVCSLNPEEVAKELQEHYRKEIYQFSTKDVWCEKQLLHLLNQLFAPNIMNSNMCINSTGLVA</sequence>
<protein>
    <recommendedName>
        <fullName evidence="3">SIR2-like domain-containing protein</fullName>
    </recommendedName>
</protein>
<organism evidence="1 2">
    <name type="scientific">Pontibacter oryzae</name>
    <dbReference type="NCBI Taxonomy" id="2304593"/>
    <lineage>
        <taxon>Bacteria</taxon>
        <taxon>Pseudomonadati</taxon>
        <taxon>Bacteroidota</taxon>
        <taxon>Cytophagia</taxon>
        <taxon>Cytophagales</taxon>
        <taxon>Hymenobacteraceae</taxon>
        <taxon>Pontibacter</taxon>
    </lineage>
</organism>
<gene>
    <name evidence="1" type="ORF">D1627_10625</name>
</gene>
<comment type="caution">
    <text evidence="1">The sequence shown here is derived from an EMBL/GenBank/DDBJ whole genome shotgun (WGS) entry which is preliminary data.</text>
</comment>
<keyword evidence="2" id="KW-1185">Reference proteome</keyword>
<evidence type="ECO:0008006" key="3">
    <source>
        <dbReference type="Google" id="ProtNLM"/>
    </source>
</evidence>
<proteinExistence type="predicted"/>